<name>A0A6S7FV09_PARCT</name>
<dbReference type="EMBL" id="CACRXK020000100">
    <property type="protein sequence ID" value="CAB3978270.1"/>
    <property type="molecule type" value="Genomic_DNA"/>
</dbReference>
<dbReference type="AlphaFoldDB" id="A0A6S7FV09"/>
<keyword evidence="2" id="KW-1185">Reference proteome</keyword>
<sequence length="330" mass="36921">MRYYTIGDSLANEFPHSDIDLISYLNPVNSSLSFAQINVETVLKIAAEILFPSLTAIYNHSLSMEFTQTIARWLECSPSSKVEKRVVLATYYRPISIISAIAQVFAYEEIILWRKNVFLVPYGKIEKEIIDQLTTHVNQWNSKSEQQHIALKAVFVLLAVGLQKPGPKSKAKDHKECLTKHLALWKDGQIDKLLREGRMIQARIGKSKKSEPPDRAKIFAKLVMEGQINSAMRFLSEEGNGGVLPLSNDVMLQLRQKHPEAEEAKIGILLRGPVQEVIESLFITINGQMVREAALRTKGSGGPSGVDANGFKRILACKSFKNPPPPFVKP</sequence>
<evidence type="ECO:0000313" key="2">
    <source>
        <dbReference type="Proteomes" id="UP001152795"/>
    </source>
</evidence>
<organism evidence="1 2">
    <name type="scientific">Paramuricea clavata</name>
    <name type="common">Red gorgonian</name>
    <name type="synonym">Violescent sea-whip</name>
    <dbReference type="NCBI Taxonomy" id="317549"/>
    <lineage>
        <taxon>Eukaryota</taxon>
        <taxon>Metazoa</taxon>
        <taxon>Cnidaria</taxon>
        <taxon>Anthozoa</taxon>
        <taxon>Octocorallia</taxon>
        <taxon>Malacalcyonacea</taxon>
        <taxon>Plexauridae</taxon>
        <taxon>Paramuricea</taxon>
    </lineage>
</organism>
<protein>
    <submittedName>
        <fullName evidence="1">Uncharacterized protein</fullName>
    </submittedName>
</protein>
<accession>A0A6S7FV09</accession>
<gene>
    <name evidence="1" type="ORF">PACLA_8A008656</name>
</gene>
<comment type="caution">
    <text evidence="1">The sequence shown here is derived from an EMBL/GenBank/DDBJ whole genome shotgun (WGS) entry which is preliminary data.</text>
</comment>
<dbReference type="OrthoDB" id="5983036at2759"/>
<evidence type="ECO:0000313" key="1">
    <source>
        <dbReference type="EMBL" id="CAB3978270.1"/>
    </source>
</evidence>
<proteinExistence type="predicted"/>
<dbReference type="Proteomes" id="UP001152795">
    <property type="component" value="Unassembled WGS sequence"/>
</dbReference>
<reference evidence="1" key="1">
    <citation type="submission" date="2020-04" db="EMBL/GenBank/DDBJ databases">
        <authorList>
            <person name="Alioto T."/>
            <person name="Alioto T."/>
            <person name="Gomez Garrido J."/>
        </authorList>
    </citation>
    <scope>NUCLEOTIDE SEQUENCE</scope>
    <source>
        <strain evidence="1">A484AB</strain>
    </source>
</reference>